<dbReference type="PANTHER" id="PTHR13445:SF3">
    <property type="entry name" value="U5 SMALL NUCLEAR RIBONUCLEOPROTEIN TSSC4"/>
    <property type="match status" value="1"/>
</dbReference>
<comment type="similarity">
    <text evidence="3">Belongs to the TSSC4 family.</text>
</comment>
<dbReference type="Pfam" id="PF15264">
    <property type="entry name" value="TSSC4"/>
    <property type="match status" value="1"/>
</dbReference>
<evidence type="ECO:0000313" key="13">
    <source>
        <dbReference type="Proteomes" id="UP001642520"/>
    </source>
</evidence>
<sequence length="250" mass="29078">MHTTGDFVLHGGDTAFANRQKLLFDKLSDAEQECSKNKMVTEPTDVGMDVDETHKSCILRAGQKRKIEMRRFRGKESIFKRPEGPAPRALNRSVPDFHKNPHKWKKYSLDDVSKDDMTEESNRRAALSFLKELKARKSGKKVEESQKMDVDEPESVERDQEKVIFRSKKAKTPTEIKFRKPEDNTENVDNVVVIENDDKPIFRNSKVIMPEYVVGQKQKKKNKREKHFVKVDRLKQLKLGHLEEPDEEEG</sequence>
<evidence type="ECO:0000256" key="1">
    <source>
        <dbReference type="ARBA" id="ARBA00004123"/>
    </source>
</evidence>
<evidence type="ECO:0000256" key="8">
    <source>
        <dbReference type="ARBA" id="ARBA00023242"/>
    </source>
</evidence>
<accession>A0ABP1N6M5</accession>
<comment type="caution">
    <text evidence="12">The sequence shown here is derived from an EMBL/GenBank/DDBJ whole genome shotgun (WGS) entry which is preliminary data.</text>
</comment>
<keyword evidence="4" id="KW-0963">Cytoplasm</keyword>
<reference evidence="12 13" key="1">
    <citation type="submission" date="2024-08" db="EMBL/GenBank/DDBJ databases">
        <authorList>
            <person name="Will J Nash"/>
            <person name="Angela Man"/>
            <person name="Seanna McTaggart"/>
            <person name="Kendall Baker"/>
            <person name="Tom Barker"/>
            <person name="Leah Catchpole"/>
            <person name="Alex Durrant"/>
            <person name="Karim Gharbi"/>
            <person name="Naomi Irish"/>
            <person name="Gemy Kaithakottil"/>
            <person name="Debby Ku"/>
            <person name="Aaliyah Providence"/>
            <person name="Felix Shaw"/>
            <person name="David Swarbreck"/>
            <person name="Chris Watkins"/>
            <person name="Ann M. McCartney"/>
            <person name="Giulio Formenti"/>
            <person name="Alice Mouton"/>
            <person name="Noel Vella"/>
            <person name="Bjorn M von Reumont"/>
            <person name="Adriana Vella"/>
            <person name="Wilfried Haerty"/>
        </authorList>
    </citation>
    <scope>NUCLEOTIDE SEQUENCE [LARGE SCALE GENOMIC DNA]</scope>
</reference>
<dbReference type="PANTHER" id="PTHR13445">
    <property type="entry name" value="TUMOR SUPPRESSING SUBTRANSFERABLE CANDIDATE 4 TSSC4"/>
    <property type="match status" value="1"/>
</dbReference>
<keyword evidence="5" id="KW-0507">mRNA processing</keyword>
<evidence type="ECO:0000256" key="6">
    <source>
        <dbReference type="ARBA" id="ARBA00022728"/>
    </source>
</evidence>
<gene>
    <name evidence="12" type="ORF">XYLVIOL_LOCUS1474</name>
</gene>
<evidence type="ECO:0000256" key="7">
    <source>
        <dbReference type="ARBA" id="ARBA00023187"/>
    </source>
</evidence>
<keyword evidence="13" id="KW-1185">Reference proteome</keyword>
<evidence type="ECO:0000256" key="9">
    <source>
        <dbReference type="ARBA" id="ARBA00035304"/>
    </source>
</evidence>
<dbReference type="InterPro" id="IPR029338">
    <property type="entry name" value="TSSC4"/>
</dbReference>
<evidence type="ECO:0000256" key="5">
    <source>
        <dbReference type="ARBA" id="ARBA00022664"/>
    </source>
</evidence>
<proteinExistence type="inferred from homology"/>
<organism evidence="12 13">
    <name type="scientific">Xylocopa violacea</name>
    <name type="common">Violet carpenter bee</name>
    <name type="synonym">Apis violacea</name>
    <dbReference type="NCBI Taxonomy" id="135666"/>
    <lineage>
        <taxon>Eukaryota</taxon>
        <taxon>Metazoa</taxon>
        <taxon>Ecdysozoa</taxon>
        <taxon>Arthropoda</taxon>
        <taxon>Hexapoda</taxon>
        <taxon>Insecta</taxon>
        <taxon>Pterygota</taxon>
        <taxon>Neoptera</taxon>
        <taxon>Endopterygota</taxon>
        <taxon>Hymenoptera</taxon>
        <taxon>Apocrita</taxon>
        <taxon>Aculeata</taxon>
        <taxon>Apoidea</taxon>
        <taxon>Anthophila</taxon>
        <taxon>Apidae</taxon>
        <taxon>Xylocopa</taxon>
        <taxon>Xylocopa</taxon>
    </lineage>
</organism>
<evidence type="ECO:0000256" key="2">
    <source>
        <dbReference type="ARBA" id="ARBA00004496"/>
    </source>
</evidence>
<dbReference type="Proteomes" id="UP001642520">
    <property type="component" value="Unassembled WGS sequence"/>
</dbReference>
<evidence type="ECO:0000313" key="12">
    <source>
        <dbReference type="EMBL" id="CAL7935235.1"/>
    </source>
</evidence>
<evidence type="ECO:0000256" key="10">
    <source>
        <dbReference type="ARBA" id="ARBA00045970"/>
    </source>
</evidence>
<evidence type="ECO:0000256" key="11">
    <source>
        <dbReference type="SAM" id="MobiDB-lite"/>
    </source>
</evidence>
<keyword evidence="6" id="KW-0747">Spliceosome</keyword>
<feature type="compositionally biased region" description="Basic and acidic residues" evidence="11">
    <location>
        <begin position="136"/>
        <end position="164"/>
    </location>
</feature>
<feature type="region of interest" description="Disordered" evidence="11">
    <location>
        <begin position="136"/>
        <end position="166"/>
    </location>
</feature>
<comment type="function">
    <text evidence="10">Protein associated with the U5 snRNP, during its maturation and its post-splicing recycling and which is required for spliceosomal tri-snRNP complex assembly in the nucleus. Has a molecular sequestering activity and transiently hinders SNRNP200 binding sites for constitutive splicing factors that intervene later during the assembly of the spliceosome and splicing. Together with its molecular sequestering activity, may also function as a molecular adapter and placeholder, coordinating the assembly of the U5 snRNP and its association with the U4/U6 di-snRNP.</text>
</comment>
<dbReference type="EMBL" id="CAXAJV020001283">
    <property type="protein sequence ID" value="CAL7935235.1"/>
    <property type="molecule type" value="Genomic_DNA"/>
</dbReference>
<comment type="subcellular location">
    <subcellularLocation>
        <location evidence="2">Cytoplasm</location>
    </subcellularLocation>
    <subcellularLocation>
        <location evidence="1">Nucleus</location>
    </subcellularLocation>
</comment>
<evidence type="ECO:0000256" key="3">
    <source>
        <dbReference type="ARBA" id="ARBA00010362"/>
    </source>
</evidence>
<name>A0ABP1N6M5_XYLVO</name>
<keyword evidence="8" id="KW-0539">Nucleus</keyword>
<protein>
    <recommendedName>
        <fullName evidence="9">U5 small nuclear ribonucleoprotein TSSC4</fullName>
    </recommendedName>
</protein>
<evidence type="ECO:0000256" key="4">
    <source>
        <dbReference type="ARBA" id="ARBA00022490"/>
    </source>
</evidence>
<keyword evidence="7" id="KW-0508">mRNA splicing</keyword>